<protein>
    <submittedName>
        <fullName evidence="2">ATP-dependent zinc protease</fullName>
    </submittedName>
</protein>
<dbReference type="SUPFAM" id="SSF50630">
    <property type="entry name" value="Acid proteases"/>
    <property type="match status" value="1"/>
</dbReference>
<keyword evidence="2" id="KW-0378">Hydrolase</keyword>
<accession>A0A839HD43</accession>
<reference evidence="2 3" key="1">
    <citation type="journal article" date="2020" name="Arch. Microbiol.">
        <title>The genome sequence of the giant phototrophic gammaproteobacterium Thiospirillum jenense gives insight into its physiological properties and phylogenetic relationships.</title>
        <authorList>
            <person name="Imhoff J.F."/>
            <person name="Meyer T.E."/>
            <person name="Kyndt J.A."/>
        </authorList>
    </citation>
    <scope>NUCLEOTIDE SEQUENCE [LARGE SCALE GENOMIC DNA]</scope>
    <source>
        <strain evidence="2 3">DSM 216</strain>
    </source>
</reference>
<dbReference type="GO" id="GO:0006508">
    <property type="term" value="P:proteolysis"/>
    <property type="evidence" value="ECO:0007669"/>
    <property type="project" value="UniProtKB-KW"/>
</dbReference>
<organism evidence="2 3">
    <name type="scientific">Thiospirillum jenense</name>
    <dbReference type="NCBI Taxonomy" id="1653858"/>
    <lineage>
        <taxon>Bacteria</taxon>
        <taxon>Pseudomonadati</taxon>
        <taxon>Pseudomonadota</taxon>
        <taxon>Gammaproteobacteria</taxon>
        <taxon>Chromatiales</taxon>
        <taxon>Chromatiaceae</taxon>
        <taxon>Thiospirillum</taxon>
    </lineage>
</organism>
<keyword evidence="2" id="KW-0645">Protease</keyword>
<dbReference type="InterPro" id="IPR021109">
    <property type="entry name" value="Peptidase_aspartic_dom_sf"/>
</dbReference>
<sequence>MKTPSPQSPVILGWREWVGLPDLDIPLIKAKLDSGAHTSALHAEAAGLITLAPDKQLICFAVQPLKTHPERSVQCIAPLIDRRMITNSGGHGEQRYVIRTHLRIGALLWAIELSLTNRATMRFRMLLGRTALAGRALIDVRQSYLMGRPHLL</sequence>
<evidence type="ECO:0000259" key="1">
    <source>
        <dbReference type="Pfam" id="PF05618"/>
    </source>
</evidence>
<gene>
    <name evidence="2" type="ORF">HUK38_03660</name>
</gene>
<dbReference type="Pfam" id="PF05618">
    <property type="entry name" value="Zn_protease"/>
    <property type="match status" value="1"/>
</dbReference>
<keyword evidence="3" id="KW-1185">Reference proteome</keyword>
<evidence type="ECO:0000313" key="2">
    <source>
        <dbReference type="EMBL" id="MBB1125326.1"/>
    </source>
</evidence>
<dbReference type="EMBL" id="JABVCQ010000006">
    <property type="protein sequence ID" value="MBB1125326.1"/>
    <property type="molecule type" value="Genomic_DNA"/>
</dbReference>
<dbReference type="InterPro" id="IPR008503">
    <property type="entry name" value="Asp_endopeptidase"/>
</dbReference>
<feature type="domain" description="Retropepsin-like aspartic endopeptidase" evidence="1">
    <location>
        <begin position="11"/>
        <end position="148"/>
    </location>
</feature>
<proteinExistence type="predicted"/>
<name>A0A839HD43_9GAMM</name>
<dbReference type="PANTHER" id="PTHR38037">
    <property type="entry name" value="ZN_PROTEASE DOMAIN-CONTAINING PROTEIN"/>
    <property type="match status" value="1"/>
</dbReference>
<comment type="caution">
    <text evidence="2">The sequence shown here is derived from an EMBL/GenBank/DDBJ whole genome shotgun (WGS) entry which is preliminary data.</text>
</comment>
<dbReference type="Proteomes" id="UP000548632">
    <property type="component" value="Unassembled WGS sequence"/>
</dbReference>
<dbReference type="Gene3D" id="2.40.70.10">
    <property type="entry name" value="Acid Proteases"/>
    <property type="match status" value="1"/>
</dbReference>
<dbReference type="PANTHER" id="PTHR38037:SF1">
    <property type="entry name" value="ATP-DEPENDENT ZINC PROTEASE DOMAIN-CONTAINING PROTEIN-RELATED"/>
    <property type="match status" value="1"/>
</dbReference>
<evidence type="ECO:0000313" key="3">
    <source>
        <dbReference type="Proteomes" id="UP000548632"/>
    </source>
</evidence>
<dbReference type="GO" id="GO:0008233">
    <property type="term" value="F:peptidase activity"/>
    <property type="evidence" value="ECO:0007669"/>
    <property type="project" value="UniProtKB-KW"/>
</dbReference>
<dbReference type="AlphaFoldDB" id="A0A839HD43"/>